<dbReference type="SMART" id="SM00906">
    <property type="entry name" value="Fungal_trans"/>
    <property type="match status" value="1"/>
</dbReference>
<protein>
    <recommendedName>
        <fullName evidence="4">Xylanolytic transcriptional activator regulatory domain-containing protein</fullName>
    </recommendedName>
</protein>
<keyword evidence="6" id="KW-1185">Reference proteome</keyword>
<sequence length="679" mass="76724">MCKLYESESGMYLAVNTLIITRLPQKKRKKRFAEAELLAKLRRYEDHLNAYGADIDAINSGGTVSLPGTSNSKRTTEGSSVDQHLQLPIRRGIKHANHTPWTGVNEEQLFDTEDMLQGSSEDETFAKPITRTFDAIKSDAGEMLFYTPTDERLIDLHPPMVQIFRLWQTFLDNINPIIKIFHAPTIQAQILEASADLDNISKEMEVLMFGIYATAISSLTDLECNNMFGEDKEVLRLRYSGGVRQALHRAGLLRTSNVTILQGLVLYLVSCLNFHIDPRSLFCLTGIAVRIGQRMGLCYDGSSHGLKPFETEMRRRLWWQIVILDIRVAEVSGAGCSSLTYMWTTKLPSNVNDSSLYPDMRIPPPEHKGVTEMVYVLLLCEATSHFNKMRSSQEPLHVKDKELDDFVAHLENTYLQYCDASIPLHALSIFMTRIRIAKLRMAPRHPHLVNTKQMNADDKDMLFSLSLDMIQNHNTLLKGNIMRFFWHIVINVPFPAYVCLLVSLRTRIQDEMADKAWEAFMEVFNLRAKFWDRREESRPKDSAIHAAVANLALKSWDAREKARPGIEVPAMIVKFKEEVRAKKAKFSKAESAQTETPPQNEGGFDDVAFTDSFWMDQSNDGMGQAADLGSGLMNGILTGQENGSVGMGMGWDFWNDLIPMNGKQSGNGQGFNGPNMYSS</sequence>
<dbReference type="Pfam" id="PF04082">
    <property type="entry name" value="Fungal_trans"/>
    <property type="match status" value="1"/>
</dbReference>
<dbReference type="GO" id="GO:0008270">
    <property type="term" value="F:zinc ion binding"/>
    <property type="evidence" value="ECO:0007669"/>
    <property type="project" value="InterPro"/>
</dbReference>
<dbReference type="InterPro" id="IPR050613">
    <property type="entry name" value="Sec_Metabolite_Reg"/>
</dbReference>
<organism evidence="5 6">
    <name type="scientific">Rhynchosporium graminicola</name>
    <dbReference type="NCBI Taxonomy" id="2792576"/>
    <lineage>
        <taxon>Eukaryota</taxon>
        <taxon>Fungi</taxon>
        <taxon>Dikarya</taxon>
        <taxon>Ascomycota</taxon>
        <taxon>Pezizomycotina</taxon>
        <taxon>Leotiomycetes</taxon>
        <taxon>Helotiales</taxon>
        <taxon>Ploettnerulaceae</taxon>
        <taxon>Rhynchosporium</taxon>
    </lineage>
</organism>
<dbReference type="Proteomes" id="UP000178129">
    <property type="component" value="Unassembled WGS sequence"/>
</dbReference>
<dbReference type="PANTHER" id="PTHR31001">
    <property type="entry name" value="UNCHARACTERIZED TRANSCRIPTIONAL REGULATORY PROTEIN"/>
    <property type="match status" value="1"/>
</dbReference>
<dbReference type="AlphaFoldDB" id="A0A1E1KCU7"/>
<feature type="compositionally biased region" description="Polar residues" evidence="3">
    <location>
        <begin position="62"/>
        <end position="83"/>
    </location>
</feature>
<dbReference type="PANTHER" id="PTHR31001:SF85">
    <property type="entry name" value="ZN(II)2CYS6 TRANSCRIPTION FACTOR (EUROFUNG)"/>
    <property type="match status" value="1"/>
</dbReference>
<gene>
    <name evidence="5" type="ORF">RCO7_08820</name>
</gene>
<dbReference type="GO" id="GO:0005634">
    <property type="term" value="C:nucleus"/>
    <property type="evidence" value="ECO:0007669"/>
    <property type="project" value="UniProtKB-SubCell"/>
</dbReference>
<dbReference type="STRING" id="914237.A0A1E1KCU7"/>
<dbReference type="CDD" id="cd12148">
    <property type="entry name" value="fungal_TF_MHR"/>
    <property type="match status" value="1"/>
</dbReference>
<name>A0A1E1KCU7_9HELO</name>
<evidence type="ECO:0000256" key="1">
    <source>
        <dbReference type="ARBA" id="ARBA00004123"/>
    </source>
</evidence>
<evidence type="ECO:0000259" key="4">
    <source>
        <dbReference type="SMART" id="SM00906"/>
    </source>
</evidence>
<evidence type="ECO:0000313" key="5">
    <source>
        <dbReference type="EMBL" id="CZS95887.1"/>
    </source>
</evidence>
<proteinExistence type="predicted"/>
<comment type="subcellular location">
    <subcellularLocation>
        <location evidence="1">Nucleus</location>
    </subcellularLocation>
</comment>
<feature type="domain" description="Xylanolytic transcriptional activator regulatory" evidence="4">
    <location>
        <begin position="281"/>
        <end position="354"/>
    </location>
</feature>
<feature type="region of interest" description="Disordered" evidence="3">
    <location>
        <begin position="62"/>
        <end position="84"/>
    </location>
</feature>
<comment type="caution">
    <text evidence="5">The sequence shown here is derived from an EMBL/GenBank/DDBJ whole genome shotgun (WGS) entry which is preliminary data.</text>
</comment>
<dbReference type="GO" id="GO:0003677">
    <property type="term" value="F:DNA binding"/>
    <property type="evidence" value="ECO:0007669"/>
    <property type="project" value="InterPro"/>
</dbReference>
<evidence type="ECO:0000256" key="3">
    <source>
        <dbReference type="SAM" id="MobiDB-lite"/>
    </source>
</evidence>
<accession>A0A1E1KCU7</accession>
<keyword evidence="2" id="KW-0539">Nucleus</keyword>
<dbReference type="EMBL" id="FJUW01000011">
    <property type="protein sequence ID" value="CZS95887.1"/>
    <property type="molecule type" value="Genomic_DNA"/>
</dbReference>
<evidence type="ECO:0000313" key="6">
    <source>
        <dbReference type="Proteomes" id="UP000178129"/>
    </source>
</evidence>
<dbReference type="GO" id="GO:0006351">
    <property type="term" value="P:DNA-templated transcription"/>
    <property type="evidence" value="ECO:0007669"/>
    <property type="project" value="InterPro"/>
</dbReference>
<dbReference type="InParanoid" id="A0A1E1KCU7"/>
<dbReference type="InterPro" id="IPR007219">
    <property type="entry name" value="XnlR_reg_dom"/>
</dbReference>
<reference evidence="6" key="1">
    <citation type="submission" date="2016-03" db="EMBL/GenBank/DDBJ databases">
        <authorList>
            <person name="Ploux O."/>
        </authorList>
    </citation>
    <scope>NUCLEOTIDE SEQUENCE [LARGE SCALE GENOMIC DNA]</scope>
    <source>
        <strain evidence="6">UK7</strain>
    </source>
</reference>
<evidence type="ECO:0000256" key="2">
    <source>
        <dbReference type="ARBA" id="ARBA00023242"/>
    </source>
</evidence>